<evidence type="ECO:0000313" key="2">
    <source>
        <dbReference type="EMBL" id="AUB37177.1"/>
    </source>
</evidence>
<evidence type="ECO:0000256" key="1">
    <source>
        <dbReference type="ARBA" id="ARBA00022729"/>
    </source>
</evidence>
<dbReference type="EMBL" id="CP024785">
    <property type="protein sequence ID" value="AUB37177.1"/>
    <property type="molecule type" value="Genomic_DNA"/>
</dbReference>
<keyword evidence="3" id="KW-1185">Reference proteome</keyword>
<protein>
    <submittedName>
        <fullName evidence="2">Murein DD-endopeptidase MepM and murein hydrolase activator NlpD, containing LysM domain</fullName>
    </submittedName>
</protein>
<dbReference type="SUPFAM" id="SSF69318">
    <property type="entry name" value="Integrin alpha N-terminal domain"/>
    <property type="match status" value="1"/>
</dbReference>
<dbReference type="RefSeq" id="WP_157816476.1">
    <property type="nucleotide sequence ID" value="NZ_CAWNNC010000001.1"/>
</dbReference>
<keyword evidence="1" id="KW-0732">Signal</keyword>
<dbReference type="InterPro" id="IPR013517">
    <property type="entry name" value="FG-GAP"/>
</dbReference>
<proteinExistence type="predicted"/>
<dbReference type="OrthoDB" id="6225685at2"/>
<dbReference type="Proteomes" id="UP000232003">
    <property type="component" value="Chromosome"/>
</dbReference>
<sequence>MKKFLKQAFLTASIAVSIIMSSEAFTRAEDLIVRDSSGNLRLYPFQNNTFYNNGGGTIVGNGFNFTNYLVADWTGDGIPDLIVRDSSGNLRLYPFQNNTFYNNGGGTIVGNGFNFTDYFPGDW</sequence>
<organism evidence="2 3">
    <name type="scientific">Nostoc flagelliforme CCNUN1</name>
    <dbReference type="NCBI Taxonomy" id="2038116"/>
    <lineage>
        <taxon>Bacteria</taxon>
        <taxon>Bacillati</taxon>
        <taxon>Cyanobacteriota</taxon>
        <taxon>Cyanophyceae</taxon>
        <taxon>Nostocales</taxon>
        <taxon>Nostocaceae</taxon>
        <taxon>Nostoc</taxon>
    </lineage>
</organism>
<dbReference type="KEGG" id="nfl:COO91_03115"/>
<reference evidence="2 3" key="1">
    <citation type="submission" date="2017-11" db="EMBL/GenBank/DDBJ databases">
        <title>Complete genome of a free-living desiccation-tolerant cyanobacterium and its photosynthetic adaptation to extreme terrestrial habitat.</title>
        <authorList>
            <person name="Shang J."/>
        </authorList>
    </citation>
    <scope>NUCLEOTIDE SEQUENCE [LARGE SCALE GENOMIC DNA]</scope>
    <source>
        <strain evidence="2 3">CCNUN1</strain>
    </source>
</reference>
<dbReference type="Gene3D" id="2.115.10.10">
    <property type="entry name" value="Tachylectin 2"/>
    <property type="match status" value="1"/>
</dbReference>
<gene>
    <name evidence="2" type="ORF">COO91_03115</name>
</gene>
<name>A0A2K8SP39_9NOSO</name>
<dbReference type="Pfam" id="PF13517">
    <property type="entry name" value="FG-GAP_3"/>
    <property type="match status" value="1"/>
</dbReference>
<dbReference type="InterPro" id="IPR028994">
    <property type="entry name" value="Integrin_alpha_N"/>
</dbReference>
<keyword evidence="2" id="KW-0378">Hydrolase</keyword>
<dbReference type="AlphaFoldDB" id="A0A2K8SP39"/>
<evidence type="ECO:0000313" key="3">
    <source>
        <dbReference type="Proteomes" id="UP000232003"/>
    </source>
</evidence>
<dbReference type="GO" id="GO:0016787">
    <property type="term" value="F:hydrolase activity"/>
    <property type="evidence" value="ECO:0007669"/>
    <property type="project" value="UniProtKB-KW"/>
</dbReference>
<accession>A0A2K8SP39</accession>